<dbReference type="InterPro" id="IPR051016">
    <property type="entry name" value="Diverse_Substrate_AcTransf"/>
</dbReference>
<evidence type="ECO:0000259" key="3">
    <source>
        <dbReference type="PROSITE" id="PS51186"/>
    </source>
</evidence>
<dbReference type="PROSITE" id="PS51186">
    <property type="entry name" value="GNAT"/>
    <property type="match status" value="1"/>
</dbReference>
<evidence type="ECO:0000313" key="5">
    <source>
        <dbReference type="Proteomes" id="UP000037939"/>
    </source>
</evidence>
<dbReference type="AlphaFoldDB" id="A0A0N1JRZ4"/>
<dbReference type="PANTHER" id="PTHR10545">
    <property type="entry name" value="DIAMINE N-ACETYLTRANSFERASE"/>
    <property type="match status" value="1"/>
</dbReference>
<proteinExistence type="predicted"/>
<keyword evidence="2" id="KW-0012">Acyltransferase</keyword>
<evidence type="ECO:0000256" key="2">
    <source>
        <dbReference type="ARBA" id="ARBA00023315"/>
    </source>
</evidence>
<evidence type="ECO:0000313" key="4">
    <source>
        <dbReference type="EMBL" id="KPC50232.1"/>
    </source>
</evidence>
<evidence type="ECO:0000256" key="1">
    <source>
        <dbReference type="ARBA" id="ARBA00022679"/>
    </source>
</evidence>
<dbReference type="RefSeq" id="WP_053939140.1">
    <property type="nucleotide sequence ID" value="NZ_LAQT01000030.1"/>
</dbReference>
<dbReference type="Proteomes" id="UP000037939">
    <property type="component" value="Unassembled WGS sequence"/>
</dbReference>
<name>A0A0N1JRZ4_9NEIS</name>
<protein>
    <submittedName>
        <fullName evidence="4">Acetyltransferase (GNAT) family protein</fullName>
    </submittedName>
</protein>
<dbReference type="OrthoDB" id="9805924at2"/>
<dbReference type="InterPro" id="IPR000182">
    <property type="entry name" value="GNAT_dom"/>
</dbReference>
<keyword evidence="1 4" id="KW-0808">Transferase</keyword>
<dbReference type="STRING" id="857265.WG78_17685"/>
<dbReference type="GO" id="GO:0008080">
    <property type="term" value="F:N-acetyltransferase activity"/>
    <property type="evidence" value="ECO:0007669"/>
    <property type="project" value="TreeGrafter"/>
</dbReference>
<dbReference type="CDD" id="cd04301">
    <property type="entry name" value="NAT_SF"/>
    <property type="match status" value="1"/>
</dbReference>
<dbReference type="Gene3D" id="3.40.630.30">
    <property type="match status" value="1"/>
</dbReference>
<dbReference type="SUPFAM" id="SSF55729">
    <property type="entry name" value="Acyl-CoA N-acyltransferases (Nat)"/>
    <property type="match status" value="1"/>
</dbReference>
<accession>A0A0N1JRZ4</accession>
<comment type="caution">
    <text evidence="4">The sequence shown here is derived from an EMBL/GenBank/DDBJ whole genome shotgun (WGS) entry which is preliminary data.</text>
</comment>
<sequence>MLIRPLQSADHSGWLTLWQDYCAFYSAAVDPAVCAATWQRILDADSSIYGLGAFNPAGELVGFCHYVCHPHTWSARTIAYLEDLFVAPAGRRMGVASALIAQLRALAQAQDWARIYWITNTDNLAARAAYDKLATRTDHVRYEIALT</sequence>
<feature type="domain" description="N-acetyltransferase" evidence="3">
    <location>
        <begin position="1"/>
        <end position="147"/>
    </location>
</feature>
<dbReference type="PANTHER" id="PTHR10545:SF42">
    <property type="entry name" value="ACETYLTRANSFERASE"/>
    <property type="match status" value="1"/>
</dbReference>
<keyword evidence="5" id="KW-1185">Reference proteome</keyword>
<gene>
    <name evidence="4" type="ORF">WG78_17685</name>
</gene>
<organism evidence="4 5">
    <name type="scientific">Amantichitinum ursilacus</name>
    <dbReference type="NCBI Taxonomy" id="857265"/>
    <lineage>
        <taxon>Bacteria</taxon>
        <taxon>Pseudomonadati</taxon>
        <taxon>Pseudomonadota</taxon>
        <taxon>Betaproteobacteria</taxon>
        <taxon>Neisseriales</taxon>
        <taxon>Chitinibacteraceae</taxon>
        <taxon>Amantichitinum</taxon>
    </lineage>
</organism>
<reference evidence="4 5" key="1">
    <citation type="submission" date="2015-07" db="EMBL/GenBank/DDBJ databases">
        <title>Draft genome sequence of the Amantichitinum ursilacus IGB-41, a new chitin-degrading bacterium.</title>
        <authorList>
            <person name="Kirstahler P."/>
            <person name="Guenther M."/>
            <person name="Grumaz C."/>
            <person name="Rupp S."/>
            <person name="Zibek S."/>
            <person name="Sohn K."/>
        </authorList>
    </citation>
    <scope>NUCLEOTIDE SEQUENCE [LARGE SCALE GENOMIC DNA]</scope>
    <source>
        <strain evidence="4 5">IGB-41</strain>
    </source>
</reference>
<dbReference type="EMBL" id="LAQT01000030">
    <property type="protein sequence ID" value="KPC50232.1"/>
    <property type="molecule type" value="Genomic_DNA"/>
</dbReference>
<dbReference type="Pfam" id="PF00583">
    <property type="entry name" value="Acetyltransf_1"/>
    <property type="match status" value="1"/>
</dbReference>
<dbReference type="InterPro" id="IPR016181">
    <property type="entry name" value="Acyl_CoA_acyltransferase"/>
</dbReference>